<evidence type="ECO:0000256" key="2">
    <source>
        <dbReference type="SAM" id="MobiDB-lite"/>
    </source>
</evidence>
<proteinExistence type="predicted"/>
<evidence type="ECO:0000256" key="1">
    <source>
        <dbReference type="SAM" id="Coils"/>
    </source>
</evidence>
<evidence type="ECO:0000313" key="4">
    <source>
        <dbReference type="Proteomes" id="UP001162131"/>
    </source>
</evidence>
<name>A0AAU9KB92_9CILI</name>
<feature type="region of interest" description="Disordered" evidence="2">
    <location>
        <begin position="1"/>
        <end position="48"/>
    </location>
</feature>
<feature type="compositionally biased region" description="Basic and acidic residues" evidence="2">
    <location>
        <begin position="1"/>
        <end position="15"/>
    </location>
</feature>
<keyword evidence="1" id="KW-0175">Coiled coil</keyword>
<sequence>MKKVKFDINRNERFNQAKNKLASDSHLPNDPSCKAKGPRSYSESPRAGTIPVKPKPIIVESFKKSLINMEEKFNSYKKEIINQNKELIEKIEENLNRRLKIIDDSLDIIENALLDLTDLNKIKNNKKLYQALLNSDLEAAINKINADLFKVSESQNITDLFYPRNDIWAVKNTKTSQELRSALEALEKFRCEIPNMIKNTLINTIDGKYNDQRTVILSYERAGKKFEERAKMGCNFSYENNKKLDSHKTNSQHLVKIRLPNYLLWRKSFLSLVLWWSFFTKTVRKWLEVQLLKAIRINNKIISYDN</sequence>
<dbReference type="AlphaFoldDB" id="A0AAU9KB92"/>
<evidence type="ECO:0000313" key="3">
    <source>
        <dbReference type="EMBL" id="CAG9335263.1"/>
    </source>
</evidence>
<comment type="caution">
    <text evidence="3">The sequence shown here is derived from an EMBL/GenBank/DDBJ whole genome shotgun (WGS) entry which is preliminary data.</text>
</comment>
<dbReference type="Proteomes" id="UP001162131">
    <property type="component" value="Unassembled WGS sequence"/>
</dbReference>
<organism evidence="3 4">
    <name type="scientific">Blepharisma stoltei</name>
    <dbReference type="NCBI Taxonomy" id="1481888"/>
    <lineage>
        <taxon>Eukaryota</taxon>
        <taxon>Sar</taxon>
        <taxon>Alveolata</taxon>
        <taxon>Ciliophora</taxon>
        <taxon>Postciliodesmatophora</taxon>
        <taxon>Heterotrichea</taxon>
        <taxon>Heterotrichida</taxon>
        <taxon>Blepharismidae</taxon>
        <taxon>Blepharisma</taxon>
    </lineage>
</organism>
<feature type="coiled-coil region" evidence="1">
    <location>
        <begin position="59"/>
        <end position="97"/>
    </location>
</feature>
<dbReference type="EMBL" id="CAJZBQ010000062">
    <property type="protein sequence ID" value="CAG9335263.1"/>
    <property type="molecule type" value="Genomic_DNA"/>
</dbReference>
<protein>
    <submittedName>
        <fullName evidence="3">Uncharacterized protein</fullName>
    </submittedName>
</protein>
<reference evidence="3" key="1">
    <citation type="submission" date="2021-09" db="EMBL/GenBank/DDBJ databases">
        <authorList>
            <consortium name="AG Swart"/>
            <person name="Singh M."/>
            <person name="Singh A."/>
            <person name="Seah K."/>
            <person name="Emmerich C."/>
        </authorList>
    </citation>
    <scope>NUCLEOTIDE SEQUENCE</scope>
    <source>
        <strain evidence="3">ATCC30299</strain>
    </source>
</reference>
<keyword evidence="4" id="KW-1185">Reference proteome</keyword>
<gene>
    <name evidence="3" type="ORF">BSTOLATCC_MIC63740</name>
</gene>
<accession>A0AAU9KB92</accession>